<name>A0ABU6MAP5_9BACI</name>
<proteinExistence type="predicted"/>
<keyword evidence="2" id="KW-1185">Reference proteome</keyword>
<dbReference type="Proteomes" id="UP001341444">
    <property type="component" value="Unassembled WGS sequence"/>
</dbReference>
<sequence length="59" mass="6711">MKPRKEVLTNAPIQKNIVIESALNEKKPFPGDSVDGHKELEEVNHFITGEEIKQQNNNL</sequence>
<protein>
    <submittedName>
        <fullName evidence="1">Uncharacterized protein</fullName>
    </submittedName>
</protein>
<dbReference type="RefSeq" id="WP_066263263.1">
    <property type="nucleotide sequence ID" value="NZ_JARMAB010000002.1"/>
</dbReference>
<gene>
    <name evidence="1" type="ORF">P4T90_00550</name>
</gene>
<reference evidence="1 2" key="1">
    <citation type="submission" date="2023-03" db="EMBL/GenBank/DDBJ databases">
        <title>Bacillus Genome Sequencing.</title>
        <authorList>
            <person name="Dunlap C."/>
        </authorList>
    </citation>
    <scope>NUCLEOTIDE SEQUENCE [LARGE SCALE GENOMIC DNA]</scope>
    <source>
        <strain evidence="1 2">B-23453</strain>
    </source>
</reference>
<evidence type="ECO:0000313" key="1">
    <source>
        <dbReference type="EMBL" id="MED1201575.1"/>
    </source>
</evidence>
<dbReference type="EMBL" id="JARMAB010000002">
    <property type="protein sequence ID" value="MED1201575.1"/>
    <property type="molecule type" value="Genomic_DNA"/>
</dbReference>
<accession>A0ABU6MAP5</accession>
<comment type="caution">
    <text evidence="1">The sequence shown here is derived from an EMBL/GenBank/DDBJ whole genome shotgun (WGS) entry which is preliminary data.</text>
</comment>
<organism evidence="1 2">
    <name type="scientific">Heyndrickxia acidicola</name>
    <dbReference type="NCBI Taxonomy" id="209389"/>
    <lineage>
        <taxon>Bacteria</taxon>
        <taxon>Bacillati</taxon>
        <taxon>Bacillota</taxon>
        <taxon>Bacilli</taxon>
        <taxon>Bacillales</taxon>
        <taxon>Bacillaceae</taxon>
        <taxon>Heyndrickxia</taxon>
    </lineage>
</organism>
<evidence type="ECO:0000313" key="2">
    <source>
        <dbReference type="Proteomes" id="UP001341444"/>
    </source>
</evidence>